<protein>
    <submittedName>
        <fullName evidence="1">DUF4280 domain-containing protein</fullName>
    </submittedName>
</protein>
<name>A0A9D1YB63_9FIRM</name>
<comment type="caution">
    <text evidence="1">The sequence shown here is derived from an EMBL/GenBank/DDBJ whole genome shotgun (WGS) entry which is preliminary data.</text>
</comment>
<gene>
    <name evidence="1" type="ORF">H9841_12050</name>
</gene>
<proteinExistence type="predicted"/>
<dbReference type="Pfam" id="PF14107">
    <property type="entry name" value="DUF4280"/>
    <property type="match status" value="1"/>
</dbReference>
<evidence type="ECO:0000313" key="1">
    <source>
        <dbReference type="EMBL" id="HIY22618.1"/>
    </source>
</evidence>
<organism evidence="1 2">
    <name type="scientific">Candidatus Flavonifractor merdigallinarum</name>
    <dbReference type="NCBI Taxonomy" id="2838589"/>
    <lineage>
        <taxon>Bacteria</taxon>
        <taxon>Bacillati</taxon>
        <taxon>Bacillota</taxon>
        <taxon>Clostridia</taxon>
        <taxon>Eubacteriales</taxon>
        <taxon>Oscillospiraceae</taxon>
        <taxon>Flavonifractor</taxon>
    </lineage>
</organism>
<evidence type="ECO:0000313" key="2">
    <source>
        <dbReference type="Proteomes" id="UP000823868"/>
    </source>
</evidence>
<dbReference type="EMBL" id="DXDX01000217">
    <property type="protein sequence ID" value="HIY22618.1"/>
    <property type="molecule type" value="Genomic_DNA"/>
</dbReference>
<dbReference type="AlphaFoldDB" id="A0A9D1YB63"/>
<reference evidence="1" key="2">
    <citation type="submission" date="2021-04" db="EMBL/GenBank/DDBJ databases">
        <authorList>
            <person name="Gilroy R."/>
        </authorList>
    </citation>
    <scope>NUCLEOTIDE SEQUENCE</scope>
    <source>
        <strain evidence="1">ChiBcec16_6824</strain>
    </source>
</reference>
<dbReference type="InterPro" id="IPR025460">
    <property type="entry name" value="DUF4280"/>
</dbReference>
<accession>A0A9D1YB63</accession>
<reference evidence="1" key="1">
    <citation type="journal article" date="2021" name="PeerJ">
        <title>Extensive microbial diversity within the chicken gut microbiome revealed by metagenomics and culture.</title>
        <authorList>
            <person name="Gilroy R."/>
            <person name="Ravi A."/>
            <person name="Getino M."/>
            <person name="Pursley I."/>
            <person name="Horton D.L."/>
            <person name="Alikhan N.F."/>
            <person name="Baker D."/>
            <person name="Gharbi K."/>
            <person name="Hall N."/>
            <person name="Watson M."/>
            <person name="Adriaenssens E.M."/>
            <person name="Foster-Nyarko E."/>
            <person name="Jarju S."/>
            <person name="Secka A."/>
            <person name="Antonio M."/>
            <person name="Oren A."/>
            <person name="Chaudhuri R.R."/>
            <person name="La Ragione R."/>
            <person name="Hildebrand F."/>
            <person name="Pallen M.J."/>
        </authorList>
    </citation>
    <scope>NUCLEOTIDE SEQUENCE</scope>
    <source>
        <strain evidence="1">ChiBcec16_6824</strain>
    </source>
</reference>
<dbReference type="Proteomes" id="UP000823868">
    <property type="component" value="Unassembled WGS sequence"/>
</dbReference>
<sequence length="128" mass="12640">MANPMVQTALCTCSFGAAPAPLTVTSQMTVTICGMPAATVLDGVPINNLPGFGMCSCMGNPAVAAATAAAMGVLTPAPCVPATVAWAPGCPTVTVCGKPLLNNTSKLMCAYGGVIQPTMTPAVTVKVP</sequence>